<feature type="binding site" evidence="9">
    <location>
        <position position="315"/>
    </location>
    <ligand>
        <name>Mg(2+)</name>
        <dbReference type="ChEBI" id="CHEBI:18420"/>
        <label>2</label>
    </ligand>
</feature>
<keyword evidence="13" id="KW-1185">Reference proteome</keyword>
<keyword evidence="6 9" id="KW-0413">Isomerase</keyword>
<dbReference type="EMBL" id="WRXO01000002">
    <property type="protein sequence ID" value="MVT40962.1"/>
    <property type="molecule type" value="Genomic_DNA"/>
</dbReference>
<feature type="binding site" evidence="9">
    <location>
        <position position="274"/>
    </location>
    <ligand>
        <name>Mg(2+)</name>
        <dbReference type="ChEBI" id="CHEBI:18420"/>
        <label>1</label>
    </ligand>
</feature>
<evidence type="ECO:0000313" key="13">
    <source>
        <dbReference type="Proteomes" id="UP000468388"/>
    </source>
</evidence>
<dbReference type="AlphaFoldDB" id="A0A6N8JA33"/>
<feature type="binding site" evidence="9">
    <location>
        <position position="277"/>
    </location>
    <ligand>
        <name>Mg(2+)</name>
        <dbReference type="ChEBI" id="CHEBI:18420"/>
        <label>2</label>
    </ligand>
</feature>
<dbReference type="Proteomes" id="UP000468388">
    <property type="component" value="Unassembled WGS sequence"/>
</dbReference>
<evidence type="ECO:0000313" key="12">
    <source>
        <dbReference type="EMBL" id="MVT40962.1"/>
    </source>
</evidence>
<feature type="binding site" evidence="9">
    <location>
        <position position="274"/>
    </location>
    <ligand>
        <name>Mg(2+)</name>
        <dbReference type="ChEBI" id="CHEBI:18420"/>
        <label>2</label>
    </ligand>
</feature>
<dbReference type="PRINTS" id="PR00688">
    <property type="entry name" value="XYLOSISMRASE"/>
</dbReference>
<keyword evidence="9" id="KW-0460">Magnesium</keyword>
<dbReference type="RefSeq" id="WP_157299588.1">
    <property type="nucleotide sequence ID" value="NZ_BAAAZB010000010.1"/>
</dbReference>
<evidence type="ECO:0000256" key="6">
    <source>
        <dbReference type="ARBA" id="ARBA00023235"/>
    </source>
</evidence>
<dbReference type="InterPro" id="IPR036237">
    <property type="entry name" value="Xyl_isomerase-like_sf"/>
</dbReference>
<feature type="active site" evidence="9">
    <location>
        <position position="110"/>
    </location>
</feature>
<comment type="subcellular location">
    <subcellularLocation>
        <location evidence="9 11">Cytoplasm</location>
    </subcellularLocation>
</comment>
<dbReference type="NCBIfam" id="TIGR02630">
    <property type="entry name" value="xylose_isom_A"/>
    <property type="match status" value="1"/>
</dbReference>
<dbReference type="GO" id="GO:0042732">
    <property type="term" value="P:D-xylose metabolic process"/>
    <property type="evidence" value="ECO:0007669"/>
    <property type="project" value="UniProtKB-UniRule"/>
</dbReference>
<dbReference type="Gene3D" id="3.20.20.150">
    <property type="entry name" value="Divalent-metal-dependent TIM barrel enzymes"/>
    <property type="match status" value="1"/>
</dbReference>
<comment type="similarity">
    <text evidence="1 9 10">Belongs to the xylose isomerase family.</text>
</comment>
<reference evidence="12 13" key="1">
    <citation type="submission" date="2019-12" db="EMBL/GenBank/DDBJ databases">
        <title>The draft genomic sequence of strain Chitinophaga oryziterrae JCM 16595.</title>
        <authorList>
            <person name="Zhang X."/>
        </authorList>
    </citation>
    <scope>NUCLEOTIDE SEQUENCE [LARGE SCALE GENOMIC DNA]</scope>
    <source>
        <strain evidence="12 13">JCM 16595</strain>
    </source>
</reference>
<evidence type="ECO:0000256" key="1">
    <source>
        <dbReference type="ARBA" id="ARBA00005765"/>
    </source>
</evidence>
<keyword evidence="9" id="KW-0963">Cytoplasm</keyword>
<dbReference type="PROSITE" id="PS51415">
    <property type="entry name" value="XYLOSE_ISOMERASE"/>
    <property type="match status" value="1"/>
</dbReference>
<dbReference type="FunFam" id="3.20.20.150:FF:000002">
    <property type="entry name" value="Xylose isomerase"/>
    <property type="match status" value="1"/>
</dbReference>
<evidence type="ECO:0000256" key="8">
    <source>
        <dbReference type="ARBA" id="ARBA00033659"/>
    </source>
</evidence>
<evidence type="ECO:0000256" key="7">
    <source>
        <dbReference type="ARBA" id="ARBA00023277"/>
    </source>
</evidence>
<comment type="catalytic activity">
    <reaction evidence="8 9 10">
        <text>alpha-D-xylose = alpha-D-xylulofuranose</text>
        <dbReference type="Rhea" id="RHEA:22816"/>
        <dbReference type="ChEBI" id="CHEBI:28518"/>
        <dbReference type="ChEBI" id="CHEBI:188998"/>
        <dbReference type="EC" id="5.3.1.5"/>
    </reaction>
</comment>
<comment type="cofactor">
    <cofactor evidence="9">
        <name>Mg(2+)</name>
        <dbReference type="ChEBI" id="CHEBI:18420"/>
    </cofactor>
    <text evidence="9">Binds 2 magnesium ions per subunit.</text>
</comment>
<evidence type="ECO:0000256" key="11">
    <source>
        <dbReference type="RuleBase" id="RU000610"/>
    </source>
</evidence>
<evidence type="ECO:0000256" key="2">
    <source>
        <dbReference type="ARBA" id="ARBA00011881"/>
    </source>
</evidence>
<evidence type="ECO:0000256" key="9">
    <source>
        <dbReference type="HAMAP-Rule" id="MF_00455"/>
    </source>
</evidence>
<name>A0A6N8JA33_9BACT</name>
<gene>
    <name evidence="9 12" type="primary">xylA</name>
    <name evidence="12" type="ORF">GO495_10255</name>
</gene>
<dbReference type="GO" id="GO:0009045">
    <property type="term" value="F:xylose isomerase activity"/>
    <property type="evidence" value="ECO:0007669"/>
    <property type="project" value="UniProtKB-UniRule"/>
</dbReference>
<accession>A0A6N8JA33</accession>
<comment type="caution">
    <text evidence="12">The sequence shown here is derived from an EMBL/GenBank/DDBJ whole genome shotgun (WGS) entry which is preliminary data.</text>
</comment>
<evidence type="ECO:0000256" key="4">
    <source>
        <dbReference type="ARBA" id="ARBA00022629"/>
    </source>
</evidence>
<dbReference type="OrthoDB" id="9763981at2"/>
<feature type="binding site" evidence="9">
    <location>
        <position position="302"/>
    </location>
    <ligand>
        <name>Mg(2+)</name>
        <dbReference type="ChEBI" id="CHEBI:18420"/>
        <label>1</label>
    </ligand>
</feature>
<comment type="subunit">
    <text evidence="2 9 11">Homotetramer.</text>
</comment>
<dbReference type="NCBIfam" id="NF003998">
    <property type="entry name" value="PRK05474.1"/>
    <property type="match status" value="1"/>
</dbReference>
<evidence type="ECO:0000256" key="3">
    <source>
        <dbReference type="ARBA" id="ARBA00011958"/>
    </source>
</evidence>
<dbReference type="EC" id="5.3.1.5" evidence="3 9"/>
<feature type="binding site" evidence="9">
    <location>
        <position position="345"/>
    </location>
    <ligand>
        <name>Mg(2+)</name>
        <dbReference type="ChEBI" id="CHEBI:18420"/>
        <label>1</label>
    </ligand>
</feature>
<evidence type="ECO:0000256" key="5">
    <source>
        <dbReference type="ARBA" id="ARBA00022723"/>
    </source>
</evidence>
<evidence type="ECO:0000256" key="10">
    <source>
        <dbReference type="RuleBase" id="RU000609"/>
    </source>
</evidence>
<feature type="binding site" evidence="9">
    <location>
        <position position="313"/>
    </location>
    <ligand>
        <name>Mg(2+)</name>
        <dbReference type="ChEBI" id="CHEBI:18420"/>
        <label>2</label>
    </ligand>
</feature>
<protein>
    <recommendedName>
        <fullName evidence="3 9">Xylose isomerase</fullName>
        <ecNumber evidence="3 9">5.3.1.5</ecNumber>
    </recommendedName>
</protein>
<dbReference type="GO" id="GO:0005737">
    <property type="term" value="C:cytoplasm"/>
    <property type="evidence" value="ECO:0007669"/>
    <property type="project" value="UniProtKB-SubCell"/>
</dbReference>
<dbReference type="SUPFAM" id="SSF51658">
    <property type="entry name" value="Xylose isomerase-like"/>
    <property type="match status" value="1"/>
</dbReference>
<feature type="active site" evidence="9">
    <location>
        <position position="107"/>
    </location>
</feature>
<dbReference type="InterPro" id="IPR001998">
    <property type="entry name" value="Xylose_isomerase"/>
</dbReference>
<dbReference type="PANTHER" id="PTHR48408:SF1">
    <property type="entry name" value="XYLOSE ISOMERASE"/>
    <property type="match status" value="1"/>
</dbReference>
<organism evidence="12 13">
    <name type="scientific">Chitinophaga oryziterrae</name>
    <dbReference type="NCBI Taxonomy" id="1031224"/>
    <lineage>
        <taxon>Bacteria</taxon>
        <taxon>Pseudomonadati</taxon>
        <taxon>Bacteroidota</taxon>
        <taxon>Chitinophagia</taxon>
        <taxon>Chitinophagales</taxon>
        <taxon>Chitinophagaceae</taxon>
        <taxon>Chitinophaga</taxon>
    </lineage>
</organism>
<keyword evidence="7 9" id="KW-0119">Carbohydrate metabolism</keyword>
<feature type="binding site" evidence="9">
    <location>
        <position position="238"/>
    </location>
    <ligand>
        <name>Mg(2+)</name>
        <dbReference type="ChEBI" id="CHEBI:18420"/>
        <label>1</label>
    </ligand>
</feature>
<dbReference type="HAMAP" id="MF_00455">
    <property type="entry name" value="Xylose_isom_A"/>
    <property type="match status" value="1"/>
</dbReference>
<keyword evidence="4 9" id="KW-0859">Xylose metabolism</keyword>
<sequence length="442" mass="49785">MSITLGNQEYFKGIGKIAYEGPQSDNPFAYKWYDENRKIGGKTMKELFRFAVSYWHTFCGTGGDPFGPGTKSFPWLVAPDAVQSAKDKMDAAFEFITKLGVPYYCFHDIDLVDEGATIKEYESRMQQIVDYAKEKQKASGVKLLWGTANVFSNPRYMNGASTNPDFSVLAYAGTQVKNSLDATIALGGENYVFWGGREGYMTLLNTNMKREQEHLARFLTVARDYARKQGFKGTFFIEPKPCEPTKHQYDYDSATVIGFLRHFGLDKDFKLNIEVNHATLAGHTFQHELQVAADNGFLGSIDANRGDQQNGWDTDQFPMNLNDMVEAMLVILEAGGFSGGGVNFDAKTRRNSTDLEDIFYAHIGGIDSFARSAIIAEKMLNESPYKKFRTERYASFDSGKGKEFEEGKLTLEDLRNFAIANGEPKQISGKQEWLENMINQYI</sequence>
<dbReference type="GO" id="GO:0000287">
    <property type="term" value="F:magnesium ion binding"/>
    <property type="evidence" value="ECO:0007669"/>
    <property type="project" value="UniProtKB-UniRule"/>
</dbReference>
<dbReference type="InterPro" id="IPR013452">
    <property type="entry name" value="Xylose_isom_bac"/>
</dbReference>
<keyword evidence="5 9" id="KW-0479">Metal-binding</keyword>
<proteinExistence type="inferred from homology"/>
<dbReference type="PANTHER" id="PTHR48408">
    <property type="match status" value="1"/>
</dbReference>